<dbReference type="Pfam" id="PF13041">
    <property type="entry name" value="PPR_2"/>
    <property type="match status" value="4"/>
</dbReference>
<feature type="repeat" description="PPR" evidence="2">
    <location>
        <begin position="278"/>
        <end position="312"/>
    </location>
</feature>
<feature type="repeat" description="PPR" evidence="2">
    <location>
        <begin position="478"/>
        <end position="512"/>
    </location>
</feature>
<dbReference type="Pfam" id="PF01535">
    <property type="entry name" value="PPR"/>
    <property type="match status" value="6"/>
</dbReference>
<dbReference type="FunFam" id="1.25.40.10:FF:000158">
    <property type="entry name" value="pentatricopeptide repeat-containing protein At2g33680"/>
    <property type="match status" value="1"/>
</dbReference>
<evidence type="ECO:0000256" key="2">
    <source>
        <dbReference type="PROSITE-ProRule" id="PRU00708"/>
    </source>
</evidence>
<dbReference type="InterPro" id="IPR046960">
    <property type="entry name" value="PPR_At4g14850-like_plant"/>
</dbReference>
<dbReference type="OrthoDB" id="185373at2759"/>
<dbReference type="FunFam" id="1.25.40.10:FF:000031">
    <property type="entry name" value="Pentatricopeptide repeat-containing protein mitochondrial"/>
    <property type="match status" value="1"/>
</dbReference>
<name>A0A8T2RKC4_CERRI</name>
<dbReference type="PANTHER" id="PTHR24015">
    <property type="entry name" value="OS07G0578800 PROTEIN-RELATED"/>
    <property type="match status" value="1"/>
</dbReference>
<feature type="repeat" description="PPR" evidence="2">
    <location>
        <begin position="579"/>
        <end position="613"/>
    </location>
</feature>
<dbReference type="FunFam" id="1.25.40.10:FF:000285">
    <property type="entry name" value="Pentatricopeptide repeat-containing protein, chloroplastic"/>
    <property type="match status" value="1"/>
</dbReference>
<dbReference type="InterPro" id="IPR011990">
    <property type="entry name" value="TPR-like_helical_dom_sf"/>
</dbReference>
<proteinExistence type="predicted"/>
<dbReference type="Proteomes" id="UP000825935">
    <property type="component" value="Chromosome 26"/>
</dbReference>
<reference evidence="3" key="1">
    <citation type="submission" date="2021-08" db="EMBL/GenBank/DDBJ databases">
        <title>WGS assembly of Ceratopteris richardii.</title>
        <authorList>
            <person name="Marchant D.B."/>
            <person name="Chen G."/>
            <person name="Jenkins J."/>
            <person name="Shu S."/>
            <person name="Leebens-Mack J."/>
            <person name="Grimwood J."/>
            <person name="Schmutz J."/>
            <person name="Soltis P."/>
            <person name="Soltis D."/>
            <person name="Chen Z.-H."/>
        </authorList>
    </citation>
    <scope>NUCLEOTIDE SEQUENCE</scope>
    <source>
        <strain evidence="3">Whitten #5841</strain>
        <tissue evidence="3">Leaf</tissue>
    </source>
</reference>
<keyword evidence="4" id="KW-1185">Reference proteome</keyword>
<evidence type="ECO:0000313" key="3">
    <source>
        <dbReference type="EMBL" id="KAH7296147.1"/>
    </source>
</evidence>
<accession>A0A8T2RKC4</accession>
<feature type="repeat" description="PPR" evidence="2">
    <location>
        <begin position="378"/>
        <end position="412"/>
    </location>
</feature>
<dbReference type="GO" id="GO:0048731">
    <property type="term" value="P:system development"/>
    <property type="evidence" value="ECO:0007669"/>
    <property type="project" value="UniProtKB-ARBA"/>
</dbReference>
<keyword evidence="1" id="KW-0677">Repeat</keyword>
<organism evidence="3 4">
    <name type="scientific">Ceratopteris richardii</name>
    <name type="common">Triangle waterfern</name>
    <dbReference type="NCBI Taxonomy" id="49495"/>
    <lineage>
        <taxon>Eukaryota</taxon>
        <taxon>Viridiplantae</taxon>
        <taxon>Streptophyta</taxon>
        <taxon>Embryophyta</taxon>
        <taxon>Tracheophyta</taxon>
        <taxon>Polypodiopsida</taxon>
        <taxon>Polypodiidae</taxon>
        <taxon>Polypodiales</taxon>
        <taxon>Pteridineae</taxon>
        <taxon>Pteridaceae</taxon>
        <taxon>Parkerioideae</taxon>
        <taxon>Ceratopteris</taxon>
    </lineage>
</organism>
<sequence length="729" mass="81039">MPPLLSLEGCASLLYKCKQRVSRTHALSLLACMLGSGLYVHHSVGGNHLLTLLLDTKHCLQPARHLFSRLPHRDKSSWNMIIIGHSNHSHSRELLSLYKHIPTEEFPNICSSAFVSLLKVCIELKDIDAGSEIHSHIAATGLHATDVYVGSALINMYAKCGSVLQAEEVFKCLSIRNIVSWNALITAYIDHGFTQKAINCFEKMQHEGVYPDTVTLICMLKACDGTELASRGYELHMEISQRGLDRDLHIGSSLVHMYAKAGSLDDARKVFHGIAVRDVTLWTSLMMGYADDGKHEEAINCYKKMQSEQISPNSVTYPCILKACSIMREIGQGQLIHKDIEIKGEKNTTVGNALINLYASCLLLAEAEHVFNTLQEWDQVSWNVLIGAFSNQGYPIEAIQYFFQMLIMGYSPDAVTFMYILKACSNLACSHGRTIHAEMVKRGMECELLSSSSLIDFYASHGLLKEAQDTFDKLSDIDVVSWTVLIAGYVDHGLGEHALESFDCMRLKSFSPAPVTLESCLKASASLGAMTKVHEFHAEITRRGWQKGVIIESSLVDSYAKCGCMLEAQSVFDKASCRNVVTWSALIAGYAQNGAIQNVVCTLKNMFLEGMQPNSVTISSILSACSHAGALEEAHVFYETLKDHYNFSEHITCMLDFFCRAGQFESAITLLDQMPFYPCSMVWRNIVGACQKQGNVELGMHVIEHAIHIDKQNTALYMNILNMFSHVHS</sequence>
<dbReference type="GO" id="GO:0009451">
    <property type="term" value="P:RNA modification"/>
    <property type="evidence" value="ECO:0007669"/>
    <property type="project" value="InterPro"/>
</dbReference>
<dbReference type="PROSITE" id="PS51375">
    <property type="entry name" value="PPR"/>
    <property type="match status" value="5"/>
</dbReference>
<dbReference type="GO" id="GO:0003723">
    <property type="term" value="F:RNA binding"/>
    <property type="evidence" value="ECO:0007669"/>
    <property type="project" value="InterPro"/>
</dbReference>
<gene>
    <name evidence="3" type="ORF">KP509_26G011100</name>
</gene>
<evidence type="ECO:0008006" key="5">
    <source>
        <dbReference type="Google" id="ProtNLM"/>
    </source>
</evidence>
<dbReference type="AlphaFoldDB" id="A0A8T2RKC4"/>
<protein>
    <recommendedName>
        <fullName evidence="5">Pentatricopeptide repeat-containing protein</fullName>
    </recommendedName>
</protein>
<evidence type="ECO:0000313" key="4">
    <source>
        <dbReference type="Proteomes" id="UP000825935"/>
    </source>
</evidence>
<feature type="repeat" description="PPR" evidence="2">
    <location>
        <begin position="177"/>
        <end position="211"/>
    </location>
</feature>
<dbReference type="InterPro" id="IPR002885">
    <property type="entry name" value="PPR_rpt"/>
</dbReference>
<dbReference type="NCBIfam" id="TIGR00756">
    <property type="entry name" value="PPR"/>
    <property type="match status" value="4"/>
</dbReference>
<dbReference type="EMBL" id="CM035431">
    <property type="protein sequence ID" value="KAH7296147.1"/>
    <property type="molecule type" value="Genomic_DNA"/>
</dbReference>
<evidence type="ECO:0000256" key="1">
    <source>
        <dbReference type="ARBA" id="ARBA00022737"/>
    </source>
</evidence>
<dbReference type="Gene3D" id="1.25.40.10">
    <property type="entry name" value="Tetratricopeptide repeat domain"/>
    <property type="match status" value="6"/>
</dbReference>
<comment type="caution">
    <text evidence="3">The sequence shown here is derived from an EMBL/GenBank/DDBJ whole genome shotgun (WGS) entry which is preliminary data.</text>
</comment>
<dbReference type="PANTHER" id="PTHR24015:SF548">
    <property type="entry name" value="OS08G0340900 PROTEIN"/>
    <property type="match status" value="1"/>
</dbReference>